<organism evidence="1">
    <name type="scientific">Borrelia coriaceae ATCC 43381</name>
    <dbReference type="NCBI Taxonomy" id="1408429"/>
    <lineage>
        <taxon>Bacteria</taxon>
        <taxon>Pseudomonadati</taxon>
        <taxon>Spirochaetota</taxon>
        <taxon>Spirochaetia</taxon>
        <taxon>Spirochaetales</taxon>
        <taxon>Borreliaceae</taxon>
        <taxon>Borrelia</taxon>
    </lineage>
</organism>
<sequence length="35" mass="4235">MMSNILDMIFEDYKELFLGSLERESVDSKGKVWWH</sequence>
<proteinExistence type="predicted"/>
<keyword evidence="1" id="KW-0614">Plasmid</keyword>
<dbReference type="EMBL" id="CP005749">
    <property type="protein sequence ID" value="AHH11282.1"/>
    <property type="molecule type" value="Genomic_DNA"/>
</dbReference>
<accession>W5SWM1</accession>
<protein>
    <submittedName>
        <fullName evidence="1">Uncharacterized protein</fullName>
    </submittedName>
</protein>
<dbReference type="AlphaFoldDB" id="W5SWM1"/>
<reference evidence="1" key="1">
    <citation type="submission" date="2013-04" db="EMBL/GenBank/DDBJ databases">
        <title>Comparative Genomics of Relapsing Fever Spirochetes.</title>
        <authorList>
            <person name="Schwan T.G."/>
            <person name="Raffel S.J."/>
            <person name="Porcella S.F."/>
            <person name="Martens C.A."/>
            <person name="Bruno D.P."/>
            <person name="Ricklefs S.M."/>
            <person name="Barbian K.B."/>
        </authorList>
    </citation>
    <scope>NUCLEOTIDE SEQUENCE</scope>
    <source>
        <strain evidence="1">Co53</strain>
        <plasmid evidence="1">unnamed</plasmid>
    </source>
</reference>
<geneLocation type="plasmid" evidence="1">
    <name>unnamed</name>
</geneLocation>
<dbReference type="HOGENOM" id="CLU_3363640_0_0_12"/>
<gene>
    <name evidence="1" type="ORF">BCO_0013200</name>
</gene>
<name>W5SWM1_9SPIR</name>
<evidence type="ECO:0000313" key="1">
    <source>
        <dbReference type="EMBL" id="AHH11282.1"/>
    </source>
</evidence>